<dbReference type="RefSeq" id="WP_276944326.1">
    <property type="nucleotide sequence ID" value="NZ_CAMSPE010000004.1"/>
</dbReference>
<evidence type="ECO:0000313" key="3">
    <source>
        <dbReference type="EMBL" id="AMK54859.1"/>
    </source>
</evidence>
<dbReference type="Proteomes" id="UP000069771">
    <property type="component" value="Chromosome"/>
</dbReference>
<evidence type="ECO:0000313" key="4">
    <source>
        <dbReference type="Proteomes" id="UP000069771"/>
    </source>
</evidence>
<dbReference type="AlphaFoldDB" id="A0A140DW32"/>
<evidence type="ECO:0000256" key="2">
    <source>
        <dbReference type="PIRSR" id="PIRSR605754-1"/>
    </source>
</evidence>
<protein>
    <submittedName>
        <fullName evidence="3">Sortase, SrtB family</fullName>
    </submittedName>
</protein>
<keyword evidence="1" id="KW-0378">Hydrolase</keyword>
<dbReference type="KEGG" id="fro:AALO17_17250"/>
<sequence>MKDMKKWIYRILMLACLCVFAYCAYRLYDIYSGSRQVEQETESLQEHAVKQEETGGQKYLEPDWAALKAENPDIIAWLYVPQLGFSYPVVQGSDNSYYLNHTYAGAENYRGAIFLDSGTPSDFSGNNSIVYGHSVDVGGMFTDLEKYENKDFFDANPYFFLLTPQGNYRADIRTFAKTTEGTSFYQSDFGDYRPEIEARMLTEATYSRDVDPAGRPMITLSTCDLDYGFDSENRLALTAVLEPWSEPVELAD</sequence>
<accession>A0A140DW32</accession>
<dbReference type="Pfam" id="PF04203">
    <property type="entry name" value="Sortase"/>
    <property type="match status" value="1"/>
</dbReference>
<name>A0A140DW32_9FIRM</name>
<organism evidence="3 4">
    <name type="scientific">Faecalibaculum rodentium</name>
    <dbReference type="NCBI Taxonomy" id="1702221"/>
    <lineage>
        <taxon>Bacteria</taxon>
        <taxon>Bacillati</taxon>
        <taxon>Bacillota</taxon>
        <taxon>Erysipelotrichia</taxon>
        <taxon>Erysipelotrichales</taxon>
        <taxon>Erysipelotrichaceae</taxon>
        <taxon>Faecalibaculum</taxon>
    </lineage>
</organism>
<reference evidence="3 4" key="1">
    <citation type="journal article" date="2016" name="Gut Pathog.">
        <title>Whole genome sequencing of "Faecalibaculum rodentium" ALO17, isolated from C57BL/6J laboratory mouse feces.</title>
        <authorList>
            <person name="Lim S."/>
            <person name="Chang D.H."/>
            <person name="Ahn S."/>
            <person name="Kim B.C."/>
        </authorList>
    </citation>
    <scope>NUCLEOTIDE SEQUENCE [LARGE SCALE GENOMIC DNA]</scope>
    <source>
        <strain evidence="3 4">Alo17</strain>
    </source>
</reference>
<dbReference type="InterPro" id="IPR009835">
    <property type="entry name" value="SrtB"/>
</dbReference>
<dbReference type="SUPFAM" id="SSF63817">
    <property type="entry name" value="Sortase"/>
    <property type="match status" value="1"/>
</dbReference>
<proteinExistence type="predicted"/>
<dbReference type="GO" id="GO:0016787">
    <property type="term" value="F:hydrolase activity"/>
    <property type="evidence" value="ECO:0007669"/>
    <property type="project" value="UniProtKB-KW"/>
</dbReference>
<dbReference type="InterPro" id="IPR023365">
    <property type="entry name" value="Sortase_dom-sf"/>
</dbReference>
<dbReference type="PATRIC" id="fig|1702221.3.peg.1681"/>
<feature type="active site" description="Proton donor/acceptor" evidence="2">
    <location>
        <position position="133"/>
    </location>
</feature>
<dbReference type="EMBL" id="CP011391">
    <property type="protein sequence ID" value="AMK54859.1"/>
    <property type="molecule type" value="Genomic_DNA"/>
</dbReference>
<dbReference type="STRING" id="1702221.AALO17_17250"/>
<dbReference type="NCBIfam" id="TIGR03064">
    <property type="entry name" value="sortase_srtB"/>
    <property type="match status" value="1"/>
</dbReference>
<evidence type="ECO:0000256" key="1">
    <source>
        <dbReference type="ARBA" id="ARBA00022801"/>
    </source>
</evidence>
<dbReference type="Gene3D" id="2.40.260.10">
    <property type="entry name" value="Sortase"/>
    <property type="match status" value="1"/>
</dbReference>
<dbReference type="CDD" id="cd05826">
    <property type="entry name" value="Sortase_B"/>
    <property type="match status" value="1"/>
</dbReference>
<keyword evidence="4" id="KW-1185">Reference proteome</keyword>
<feature type="active site" description="Acyl-thioester intermediate" evidence="2">
    <location>
        <position position="223"/>
    </location>
</feature>
<gene>
    <name evidence="3" type="ORF">AALO17_17250</name>
</gene>
<dbReference type="InterPro" id="IPR005754">
    <property type="entry name" value="Sortase"/>
</dbReference>